<dbReference type="Proteomes" id="UP000522081">
    <property type="component" value="Unassembled WGS sequence"/>
</dbReference>
<dbReference type="GO" id="GO:0071978">
    <property type="term" value="P:bacterial-type flagellum-dependent swarming motility"/>
    <property type="evidence" value="ECO:0007669"/>
    <property type="project" value="InterPro"/>
</dbReference>
<evidence type="ECO:0000256" key="5">
    <source>
        <dbReference type="ARBA" id="ARBA00023136"/>
    </source>
</evidence>
<keyword evidence="5 7" id="KW-0472">Membrane</keyword>
<dbReference type="GO" id="GO:0015031">
    <property type="term" value="P:protein transport"/>
    <property type="evidence" value="ECO:0007669"/>
    <property type="project" value="UniProtKB-KW"/>
</dbReference>
<reference evidence="9 10" key="1">
    <citation type="submission" date="2020-07" db="EMBL/GenBank/DDBJ databases">
        <title>Genomic Encyclopedia of Type Strains, Phase IV (KMG-IV): sequencing the most valuable type-strain genomes for metagenomic binning, comparative biology and taxonomic classification.</title>
        <authorList>
            <person name="Goeker M."/>
        </authorList>
    </citation>
    <scope>NUCLEOTIDE SEQUENCE [LARGE SCALE GENOMIC DNA]</scope>
    <source>
        <strain evidence="9 10">DSM 29043</strain>
    </source>
</reference>
<feature type="domain" description="MotA/TolQ/ExbB proton channel" evidence="8">
    <location>
        <begin position="99"/>
        <end position="192"/>
    </location>
</feature>
<keyword evidence="3 7" id="KW-0812">Transmembrane</keyword>
<keyword evidence="10" id="KW-1185">Reference proteome</keyword>
<sequence length="222" mass="23571">MEFSALFDGTSAGLVVGGTVLGTFLRAGATDCRHAAAAVARLAKSRFDADFARAELAVQVREIRQDGLIRARPRHFGDNEFDEATDAMLGTRSVAALLSAHEEHKDRRVRSNARAVRTFSQASELAPVFGLAGTLVSLSQLPSEGLAQGAFASAISMAVLTTLYGLLLANLLLAPLARVLERAAEAEERERQAIVDWLAAQVTDAIPAGAPHPRLSIVDEAV</sequence>
<proteinExistence type="inferred from homology"/>
<comment type="similarity">
    <text evidence="6">Belongs to the exbB/tolQ family.</text>
</comment>
<dbReference type="GO" id="GO:0005886">
    <property type="term" value="C:plasma membrane"/>
    <property type="evidence" value="ECO:0007669"/>
    <property type="project" value="UniProtKB-SubCell"/>
</dbReference>
<evidence type="ECO:0000256" key="4">
    <source>
        <dbReference type="ARBA" id="ARBA00022989"/>
    </source>
</evidence>
<gene>
    <name evidence="9" type="ORF">FHS75_001330</name>
</gene>
<name>A0A7Y9XXS7_9SPHN</name>
<accession>A0A7Y9XXS7</accession>
<dbReference type="GO" id="GO:0006935">
    <property type="term" value="P:chemotaxis"/>
    <property type="evidence" value="ECO:0007669"/>
    <property type="project" value="InterPro"/>
</dbReference>
<dbReference type="RefSeq" id="WP_179406913.1">
    <property type="nucleotide sequence ID" value="NZ_BMGF01000009.1"/>
</dbReference>
<organism evidence="9 10">
    <name type="scientific">Novosphingobium marinum</name>
    <dbReference type="NCBI Taxonomy" id="1514948"/>
    <lineage>
        <taxon>Bacteria</taxon>
        <taxon>Pseudomonadati</taxon>
        <taxon>Pseudomonadota</taxon>
        <taxon>Alphaproteobacteria</taxon>
        <taxon>Sphingomonadales</taxon>
        <taxon>Sphingomonadaceae</taxon>
        <taxon>Novosphingobium</taxon>
    </lineage>
</organism>
<evidence type="ECO:0000313" key="9">
    <source>
        <dbReference type="EMBL" id="NYH95011.1"/>
    </source>
</evidence>
<evidence type="ECO:0000259" key="8">
    <source>
        <dbReference type="Pfam" id="PF01618"/>
    </source>
</evidence>
<dbReference type="Pfam" id="PF01618">
    <property type="entry name" value="MotA_ExbB"/>
    <property type="match status" value="1"/>
</dbReference>
<evidence type="ECO:0000256" key="1">
    <source>
        <dbReference type="ARBA" id="ARBA00004651"/>
    </source>
</evidence>
<dbReference type="EMBL" id="JACBZF010000002">
    <property type="protein sequence ID" value="NYH95011.1"/>
    <property type="molecule type" value="Genomic_DNA"/>
</dbReference>
<keyword evidence="4 7" id="KW-1133">Transmembrane helix</keyword>
<dbReference type="AlphaFoldDB" id="A0A7Y9XXS7"/>
<dbReference type="InterPro" id="IPR002898">
    <property type="entry name" value="MotA_ExbB_proton_chnl"/>
</dbReference>
<evidence type="ECO:0000256" key="3">
    <source>
        <dbReference type="ARBA" id="ARBA00022692"/>
    </source>
</evidence>
<evidence type="ECO:0000256" key="6">
    <source>
        <dbReference type="RuleBase" id="RU004057"/>
    </source>
</evidence>
<keyword evidence="6" id="KW-0813">Transport</keyword>
<comment type="caution">
    <text evidence="9">The sequence shown here is derived from an EMBL/GenBank/DDBJ whole genome shotgun (WGS) entry which is preliminary data.</text>
</comment>
<keyword evidence="2" id="KW-1003">Cell membrane</keyword>
<dbReference type="InterPro" id="IPR047055">
    <property type="entry name" value="MotA-like"/>
</dbReference>
<evidence type="ECO:0000313" key="10">
    <source>
        <dbReference type="Proteomes" id="UP000522081"/>
    </source>
</evidence>
<evidence type="ECO:0000256" key="7">
    <source>
        <dbReference type="SAM" id="Phobius"/>
    </source>
</evidence>
<keyword evidence="6" id="KW-0653">Protein transport</keyword>
<dbReference type="PANTHER" id="PTHR30433">
    <property type="entry name" value="CHEMOTAXIS PROTEIN MOTA"/>
    <property type="match status" value="1"/>
</dbReference>
<protein>
    <submittedName>
        <fullName evidence="9">Chemotaxis protein MotA</fullName>
    </submittedName>
</protein>
<comment type="subcellular location">
    <subcellularLocation>
        <location evidence="1">Cell membrane</location>
        <topology evidence="1">Multi-pass membrane protein</topology>
    </subcellularLocation>
    <subcellularLocation>
        <location evidence="6">Membrane</location>
        <topology evidence="6">Multi-pass membrane protein</topology>
    </subcellularLocation>
</comment>
<feature type="transmembrane region" description="Helical" evidence="7">
    <location>
        <begin position="150"/>
        <end position="173"/>
    </location>
</feature>
<evidence type="ECO:0000256" key="2">
    <source>
        <dbReference type="ARBA" id="ARBA00022475"/>
    </source>
</evidence>